<dbReference type="GO" id="GO:0004308">
    <property type="term" value="F:exo-alpha-sialidase activity"/>
    <property type="evidence" value="ECO:0007669"/>
    <property type="project" value="UniProtKB-EC"/>
</dbReference>
<evidence type="ECO:0000259" key="1">
    <source>
        <dbReference type="PROSITE" id="PS50022"/>
    </source>
</evidence>
<organism evidence="2 3">
    <name type="scientific">Prevotella heparinolytica</name>
    <dbReference type="NCBI Taxonomy" id="28113"/>
    <lineage>
        <taxon>Bacteria</taxon>
        <taxon>Pseudomonadati</taxon>
        <taxon>Bacteroidota</taxon>
        <taxon>Bacteroidia</taxon>
        <taxon>Bacteroidales</taxon>
        <taxon>Bacteroidaceae</taxon>
        <taxon>Bacteroides</taxon>
    </lineage>
</organism>
<dbReference type="AlphaFoldDB" id="A0A449I505"/>
<sequence length="150" mass="17239">MGRINFGRAIKDFRGITESVELTINVGGRPFTCDLKDWEVFNLEDTCEFYKNMKFLNEKGERLSREQWIVKYADSEDVSRVNCSADKIFDLQESTYWSTIKGAEYPHGIVIDLGDTHTLTGIQCLPIMESEVPGGIKDFKVYVKEQAFTY</sequence>
<protein>
    <submittedName>
        <fullName evidence="2">Glycoside hydrolase family protein</fullName>
        <ecNumber evidence="2">3.2.1.18</ecNumber>
    </submittedName>
</protein>
<name>A0A449I505_9BACE</name>
<dbReference type="PROSITE" id="PS50022">
    <property type="entry name" value="FA58C_3"/>
    <property type="match status" value="1"/>
</dbReference>
<dbReference type="EMBL" id="CAACYH010000004">
    <property type="protein sequence ID" value="VFB14501.1"/>
    <property type="molecule type" value="Genomic_DNA"/>
</dbReference>
<accession>A0A449I505</accession>
<evidence type="ECO:0000313" key="2">
    <source>
        <dbReference type="EMBL" id="VFB14501.1"/>
    </source>
</evidence>
<dbReference type="InterPro" id="IPR008979">
    <property type="entry name" value="Galactose-bd-like_sf"/>
</dbReference>
<dbReference type="EC" id="3.2.1.18" evidence="2"/>
<reference evidence="2 3" key="1">
    <citation type="submission" date="2019-02" db="EMBL/GenBank/DDBJ databases">
        <authorList>
            <consortium name="Pathogen Informatics"/>
        </authorList>
    </citation>
    <scope>NUCLEOTIDE SEQUENCE [LARGE SCALE GENOMIC DNA]</scope>
    <source>
        <strain evidence="2 3">3012STDY7078512</strain>
    </source>
</reference>
<dbReference type="SUPFAM" id="SSF49785">
    <property type="entry name" value="Galactose-binding domain-like"/>
    <property type="match status" value="1"/>
</dbReference>
<proteinExistence type="predicted"/>
<dbReference type="InterPro" id="IPR000421">
    <property type="entry name" value="FA58C"/>
</dbReference>
<dbReference type="Proteomes" id="UP000396835">
    <property type="component" value="Unassembled WGS sequence"/>
</dbReference>
<keyword evidence="2" id="KW-0326">Glycosidase</keyword>
<keyword evidence="2" id="KW-0378">Hydrolase</keyword>
<dbReference type="Gene3D" id="2.60.120.260">
    <property type="entry name" value="Galactose-binding domain-like"/>
    <property type="match status" value="1"/>
</dbReference>
<evidence type="ECO:0000313" key="3">
    <source>
        <dbReference type="Proteomes" id="UP000396835"/>
    </source>
</evidence>
<feature type="domain" description="F5/8 type C" evidence="1">
    <location>
        <begin position="50"/>
        <end position="150"/>
    </location>
</feature>
<gene>
    <name evidence="2" type="primary">nedA</name>
    <name evidence="2" type="ORF">NCTC7812_02059</name>
</gene>